<accession>A0A371HC68</accession>
<dbReference type="PANTHER" id="PTHR46898">
    <property type="entry name" value="SENESCENCE-ASSOCIATED CARBOXYLESTERASE 101"/>
    <property type="match status" value="1"/>
</dbReference>
<dbReference type="InterPro" id="IPR044603">
    <property type="entry name" value="SAG101-like"/>
</dbReference>
<dbReference type="Proteomes" id="UP000257109">
    <property type="component" value="Unassembled WGS sequence"/>
</dbReference>
<dbReference type="STRING" id="157652.A0A371HC68"/>
<comment type="caution">
    <text evidence="2">The sequence shown here is derived from an EMBL/GenBank/DDBJ whole genome shotgun (WGS) entry which is preliminary data.</text>
</comment>
<sequence length="84" mass="9974">MHLAALGLTPNLQQQQKNFDFNTLETKMEILENKAKFDPSKKLSVMKIDMTQLEWYKKDSKIRKIGYYDNYKEKCSTSSKMFNK</sequence>
<gene>
    <name evidence="2" type="ORF">CR513_16460</name>
</gene>
<evidence type="ECO:0000313" key="3">
    <source>
        <dbReference type="Proteomes" id="UP000257109"/>
    </source>
</evidence>
<dbReference type="EMBL" id="QJKJ01003013">
    <property type="protein sequence ID" value="RDY00370.1"/>
    <property type="molecule type" value="Genomic_DNA"/>
</dbReference>
<organism evidence="2 3">
    <name type="scientific">Mucuna pruriens</name>
    <name type="common">Velvet bean</name>
    <name type="synonym">Dolichos pruriens</name>
    <dbReference type="NCBI Taxonomy" id="157652"/>
    <lineage>
        <taxon>Eukaryota</taxon>
        <taxon>Viridiplantae</taxon>
        <taxon>Streptophyta</taxon>
        <taxon>Embryophyta</taxon>
        <taxon>Tracheophyta</taxon>
        <taxon>Spermatophyta</taxon>
        <taxon>Magnoliopsida</taxon>
        <taxon>eudicotyledons</taxon>
        <taxon>Gunneridae</taxon>
        <taxon>Pentapetalae</taxon>
        <taxon>rosids</taxon>
        <taxon>fabids</taxon>
        <taxon>Fabales</taxon>
        <taxon>Fabaceae</taxon>
        <taxon>Papilionoideae</taxon>
        <taxon>50 kb inversion clade</taxon>
        <taxon>NPAAA clade</taxon>
        <taxon>indigoferoid/millettioid clade</taxon>
        <taxon>Phaseoleae</taxon>
        <taxon>Mucuna</taxon>
    </lineage>
</organism>
<protein>
    <recommendedName>
        <fullName evidence="1">EDS1 EP domain-containing protein</fullName>
    </recommendedName>
</protein>
<dbReference type="GO" id="GO:0052689">
    <property type="term" value="F:carboxylic ester hydrolase activity"/>
    <property type="evidence" value="ECO:0007669"/>
    <property type="project" value="InterPro"/>
</dbReference>
<feature type="domain" description="EDS1 EP" evidence="1">
    <location>
        <begin position="52"/>
        <end position="79"/>
    </location>
</feature>
<evidence type="ECO:0000313" key="2">
    <source>
        <dbReference type="EMBL" id="RDY00370.1"/>
    </source>
</evidence>
<reference evidence="2" key="1">
    <citation type="submission" date="2018-05" db="EMBL/GenBank/DDBJ databases">
        <title>Draft genome of Mucuna pruriens seed.</title>
        <authorList>
            <person name="Nnadi N.E."/>
            <person name="Vos R."/>
            <person name="Hasami M.H."/>
            <person name="Devisetty U.K."/>
            <person name="Aguiy J.C."/>
        </authorList>
    </citation>
    <scope>NUCLEOTIDE SEQUENCE [LARGE SCALE GENOMIC DNA]</scope>
    <source>
        <strain evidence="2">JCA_2017</strain>
    </source>
</reference>
<dbReference type="PANTHER" id="PTHR46898:SF3">
    <property type="entry name" value="FUNGAL LIPASE-LIKE DOMAIN-CONTAINING PROTEIN"/>
    <property type="match status" value="1"/>
</dbReference>
<keyword evidence="3" id="KW-1185">Reference proteome</keyword>
<dbReference type="OrthoDB" id="10567520at2759"/>
<evidence type="ECO:0000259" key="1">
    <source>
        <dbReference type="Pfam" id="PF18117"/>
    </source>
</evidence>
<dbReference type="Pfam" id="PF18117">
    <property type="entry name" value="EDS1_EP"/>
    <property type="match status" value="1"/>
</dbReference>
<feature type="non-terminal residue" evidence="2">
    <location>
        <position position="1"/>
    </location>
</feature>
<dbReference type="AlphaFoldDB" id="A0A371HC68"/>
<proteinExistence type="predicted"/>
<dbReference type="InterPro" id="IPR041266">
    <property type="entry name" value="EDS1_EP"/>
</dbReference>
<dbReference type="GO" id="GO:0006952">
    <property type="term" value="P:defense response"/>
    <property type="evidence" value="ECO:0007669"/>
    <property type="project" value="InterPro"/>
</dbReference>
<name>A0A371HC68_MUCPR</name>